<evidence type="ECO:0000313" key="1">
    <source>
        <dbReference type="EMBL" id="MEQ2222558.1"/>
    </source>
</evidence>
<name>A0ABV0SPQ9_9TELE</name>
<proteinExistence type="predicted"/>
<sequence length="103" mass="11718">MALPQQKQMLNPFKCSGVSDSSCQQCQAERVGHRFSSPAVEDAWKTLKEKKERLFSNYPLFPCSLYLPLRVSCQSHPLGEISWIPEHSALIRSVSMQEENTYG</sequence>
<dbReference type="Proteomes" id="UP001482620">
    <property type="component" value="Unassembled WGS sequence"/>
</dbReference>
<gene>
    <name evidence="1" type="ORF">ILYODFUR_027509</name>
</gene>
<comment type="caution">
    <text evidence="1">The sequence shown here is derived from an EMBL/GenBank/DDBJ whole genome shotgun (WGS) entry which is preliminary data.</text>
</comment>
<keyword evidence="2" id="KW-1185">Reference proteome</keyword>
<reference evidence="1 2" key="1">
    <citation type="submission" date="2021-06" db="EMBL/GenBank/DDBJ databases">
        <authorList>
            <person name="Palmer J.M."/>
        </authorList>
    </citation>
    <scope>NUCLEOTIDE SEQUENCE [LARGE SCALE GENOMIC DNA]</scope>
    <source>
        <strain evidence="2">if_2019</strain>
        <tissue evidence="1">Muscle</tissue>
    </source>
</reference>
<evidence type="ECO:0000313" key="2">
    <source>
        <dbReference type="Proteomes" id="UP001482620"/>
    </source>
</evidence>
<organism evidence="1 2">
    <name type="scientific">Ilyodon furcidens</name>
    <name type="common">goldbreast splitfin</name>
    <dbReference type="NCBI Taxonomy" id="33524"/>
    <lineage>
        <taxon>Eukaryota</taxon>
        <taxon>Metazoa</taxon>
        <taxon>Chordata</taxon>
        <taxon>Craniata</taxon>
        <taxon>Vertebrata</taxon>
        <taxon>Euteleostomi</taxon>
        <taxon>Actinopterygii</taxon>
        <taxon>Neopterygii</taxon>
        <taxon>Teleostei</taxon>
        <taxon>Neoteleostei</taxon>
        <taxon>Acanthomorphata</taxon>
        <taxon>Ovalentaria</taxon>
        <taxon>Atherinomorphae</taxon>
        <taxon>Cyprinodontiformes</taxon>
        <taxon>Goodeidae</taxon>
        <taxon>Ilyodon</taxon>
    </lineage>
</organism>
<accession>A0ABV0SPQ9</accession>
<dbReference type="EMBL" id="JAHRIQ010003632">
    <property type="protein sequence ID" value="MEQ2222558.1"/>
    <property type="molecule type" value="Genomic_DNA"/>
</dbReference>
<protein>
    <submittedName>
        <fullName evidence="1">Uncharacterized protein</fullName>
    </submittedName>
</protein>